<evidence type="ECO:0000313" key="2">
    <source>
        <dbReference type="Proteomes" id="UP001381693"/>
    </source>
</evidence>
<comment type="caution">
    <text evidence="1">The sequence shown here is derived from an EMBL/GenBank/DDBJ whole genome shotgun (WGS) entry which is preliminary data.</text>
</comment>
<keyword evidence="2" id="KW-1185">Reference proteome</keyword>
<name>A0AAN8WVC6_HALRR</name>
<dbReference type="PANTHER" id="PTHR47412">
    <property type="entry name" value="FI01434P-RELATED"/>
    <property type="match status" value="1"/>
</dbReference>
<dbReference type="Proteomes" id="UP001381693">
    <property type="component" value="Unassembled WGS sequence"/>
</dbReference>
<organism evidence="1 2">
    <name type="scientific">Halocaridina rubra</name>
    <name type="common">Hawaiian red shrimp</name>
    <dbReference type="NCBI Taxonomy" id="373956"/>
    <lineage>
        <taxon>Eukaryota</taxon>
        <taxon>Metazoa</taxon>
        <taxon>Ecdysozoa</taxon>
        <taxon>Arthropoda</taxon>
        <taxon>Crustacea</taxon>
        <taxon>Multicrustacea</taxon>
        <taxon>Malacostraca</taxon>
        <taxon>Eumalacostraca</taxon>
        <taxon>Eucarida</taxon>
        <taxon>Decapoda</taxon>
        <taxon>Pleocyemata</taxon>
        <taxon>Caridea</taxon>
        <taxon>Atyoidea</taxon>
        <taxon>Atyidae</taxon>
        <taxon>Halocaridina</taxon>
    </lineage>
</organism>
<dbReference type="AlphaFoldDB" id="A0AAN8WVC6"/>
<reference evidence="1 2" key="1">
    <citation type="submission" date="2023-11" db="EMBL/GenBank/DDBJ databases">
        <title>Halocaridina rubra genome assembly.</title>
        <authorList>
            <person name="Smith C."/>
        </authorList>
    </citation>
    <scope>NUCLEOTIDE SEQUENCE [LARGE SCALE GENOMIC DNA]</scope>
    <source>
        <strain evidence="1">EP-1</strain>
        <tissue evidence="1">Whole</tissue>
    </source>
</reference>
<accession>A0AAN8WVC6</accession>
<evidence type="ECO:0008006" key="3">
    <source>
        <dbReference type="Google" id="ProtNLM"/>
    </source>
</evidence>
<sequence length="368" mass="43061">MYPDLRGCATKPLSTLYQQRGNFWVIENYIPALLSFDCDASVTYTTHSEYSYLHNLDVVASRWQGPISIAVYASGTDFDEAVRAILYLRTCRSKNIEKYVSFHLFFNISHTPRKIPTFEELMKRDINCNDKPPLWSNTKTYRHQKNLSYPINVARNIARLASQTYFVLPCDVELIPSVNVIPEFFEMLRRPDVSTTTKPRVYVLPVFEVKENLEVPRAKKELQRMLQRGDAIVFHENICPECHTIPNYEEWRQLPALGNLSVFHIGKRTFSHYAWEPIYIGTNQEPLYDERLSWEGQRDKMTQMYILCVRDYEFHILDNAFLVHRPGIKSTEPSGEQKSLILEQYRFIRDIIIPQYKSIFGSSIFCGV</sequence>
<gene>
    <name evidence="1" type="ORF">SK128_025292</name>
</gene>
<protein>
    <recommendedName>
        <fullName evidence="3">N-acetyllactosaminide beta-1,3-N-acetylglucosaminyltransferase</fullName>
    </recommendedName>
</protein>
<evidence type="ECO:0000313" key="1">
    <source>
        <dbReference type="EMBL" id="KAK7067084.1"/>
    </source>
</evidence>
<dbReference type="EMBL" id="JAXCGZ010018931">
    <property type="protein sequence ID" value="KAK7067084.1"/>
    <property type="molecule type" value="Genomic_DNA"/>
</dbReference>
<proteinExistence type="predicted"/>
<dbReference type="PANTHER" id="PTHR47412:SF1">
    <property type="entry name" value="FI01434P-RELATED"/>
    <property type="match status" value="1"/>
</dbReference>
<dbReference type="Pfam" id="PF13896">
    <property type="entry name" value="Glyco_transf_49"/>
    <property type="match status" value="1"/>
</dbReference>